<dbReference type="Proteomes" id="UP000026962">
    <property type="component" value="Chromosome 3"/>
</dbReference>
<accession>A0A0E0KCX0</accession>
<keyword evidence="2" id="KW-1185">Reference proteome</keyword>
<evidence type="ECO:0000313" key="2">
    <source>
        <dbReference type="Proteomes" id="UP000026962"/>
    </source>
</evidence>
<dbReference type="HOGENOM" id="CLU_2310693_0_0_1"/>
<dbReference type="EnsemblPlants" id="OPUNC03G14520.1">
    <property type="protein sequence ID" value="OPUNC03G14520.1"/>
    <property type="gene ID" value="OPUNC03G14520"/>
</dbReference>
<dbReference type="Gramene" id="OPUNC03G14520.1">
    <property type="protein sequence ID" value="OPUNC03G14520.1"/>
    <property type="gene ID" value="OPUNC03G14520"/>
</dbReference>
<name>A0A0E0KCX0_ORYPU</name>
<protein>
    <submittedName>
        <fullName evidence="1">Uncharacterized protein</fullName>
    </submittedName>
</protein>
<dbReference type="AlphaFoldDB" id="A0A0E0KCX0"/>
<sequence>MVLAMKADRSRRVGVICMATRGRGAGSGATESCSSVSLVNGVRDIVSGVVSPFSMVMMAGGQIGYARLLLVGLNRQSWCSWLNPLASRTHGFGHQVRWPQ</sequence>
<reference evidence="1" key="2">
    <citation type="submission" date="2018-05" db="EMBL/GenBank/DDBJ databases">
        <title>OpunRS2 (Oryza punctata Reference Sequence Version 2).</title>
        <authorList>
            <person name="Zhang J."/>
            <person name="Kudrna D."/>
            <person name="Lee S."/>
            <person name="Talag J."/>
            <person name="Welchert J."/>
            <person name="Wing R.A."/>
        </authorList>
    </citation>
    <scope>NUCLEOTIDE SEQUENCE [LARGE SCALE GENOMIC DNA]</scope>
</reference>
<evidence type="ECO:0000313" key="1">
    <source>
        <dbReference type="EnsemblPlants" id="OPUNC03G14520.1"/>
    </source>
</evidence>
<proteinExistence type="predicted"/>
<organism evidence="1">
    <name type="scientific">Oryza punctata</name>
    <name type="common">Red rice</name>
    <dbReference type="NCBI Taxonomy" id="4537"/>
    <lineage>
        <taxon>Eukaryota</taxon>
        <taxon>Viridiplantae</taxon>
        <taxon>Streptophyta</taxon>
        <taxon>Embryophyta</taxon>
        <taxon>Tracheophyta</taxon>
        <taxon>Spermatophyta</taxon>
        <taxon>Magnoliopsida</taxon>
        <taxon>Liliopsida</taxon>
        <taxon>Poales</taxon>
        <taxon>Poaceae</taxon>
        <taxon>BOP clade</taxon>
        <taxon>Oryzoideae</taxon>
        <taxon>Oryzeae</taxon>
        <taxon>Oryzinae</taxon>
        <taxon>Oryza</taxon>
    </lineage>
</organism>
<reference evidence="1" key="1">
    <citation type="submission" date="2015-04" db="UniProtKB">
        <authorList>
            <consortium name="EnsemblPlants"/>
        </authorList>
    </citation>
    <scope>IDENTIFICATION</scope>
</reference>